<feature type="transmembrane region" description="Helical" evidence="2">
    <location>
        <begin position="6"/>
        <end position="25"/>
    </location>
</feature>
<dbReference type="InterPro" id="IPR050882">
    <property type="entry name" value="Prepilin_peptidase/N-MTase"/>
</dbReference>
<comment type="similarity">
    <text evidence="1">Belongs to the peptidase A24 family.</text>
</comment>
<name>A0A7S8MZG7_9MICO</name>
<dbReference type="GO" id="GO:0004190">
    <property type="term" value="F:aspartic-type endopeptidase activity"/>
    <property type="evidence" value="ECO:0007669"/>
    <property type="project" value="InterPro"/>
</dbReference>
<feature type="transmembrane region" description="Helical" evidence="2">
    <location>
        <begin position="61"/>
        <end position="79"/>
    </location>
</feature>
<gene>
    <name evidence="4" type="ORF">IT882_06040</name>
</gene>
<dbReference type="AlphaFoldDB" id="A0A7S8MZG7"/>
<organism evidence="4 5">
    <name type="scientific">Microbacterium schleiferi</name>
    <dbReference type="NCBI Taxonomy" id="69362"/>
    <lineage>
        <taxon>Bacteria</taxon>
        <taxon>Bacillati</taxon>
        <taxon>Actinomycetota</taxon>
        <taxon>Actinomycetes</taxon>
        <taxon>Micrococcales</taxon>
        <taxon>Microbacteriaceae</taxon>
        <taxon>Microbacterium</taxon>
    </lineage>
</organism>
<dbReference type="GO" id="GO:0005886">
    <property type="term" value="C:plasma membrane"/>
    <property type="evidence" value="ECO:0007669"/>
    <property type="project" value="TreeGrafter"/>
</dbReference>
<dbReference type="RefSeq" id="WP_195693583.1">
    <property type="nucleotide sequence ID" value="NZ_CP064760.1"/>
</dbReference>
<proteinExistence type="inferred from homology"/>
<feature type="transmembrane region" description="Helical" evidence="2">
    <location>
        <begin position="110"/>
        <end position="131"/>
    </location>
</feature>
<dbReference type="PANTHER" id="PTHR30487">
    <property type="entry name" value="TYPE 4 PREPILIN-LIKE PROTEINS LEADER PEPTIDE-PROCESSING ENZYME"/>
    <property type="match status" value="1"/>
</dbReference>
<dbReference type="GO" id="GO:0006465">
    <property type="term" value="P:signal peptide processing"/>
    <property type="evidence" value="ECO:0007669"/>
    <property type="project" value="TreeGrafter"/>
</dbReference>
<accession>A0A7S8MZG7</accession>
<feature type="transmembrane region" description="Helical" evidence="2">
    <location>
        <begin position="37"/>
        <end position="55"/>
    </location>
</feature>
<keyword evidence="2" id="KW-0472">Membrane</keyword>
<sequence>MPTISTTLTVAAFAAFAAIGAALAIVDIRTHRLPNRLVALAGASGLVLLIGAAVTGGSIHALLRGVLAALVLLIAYLALRMLSAGGVGGGDVKLAAVIGLYLGWLGWGSVVVGTLAGFMLGGVFAAGMLLTRRADRRTAVAFGPWMIAGAWVAIALAVSRR</sequence>
<feature type="transmembrane region" description="Helical" evidence="2">
    <location>
        <begin position="138"/>
        <end position="158"/>
    </location>
</feature>
<feature type="domain" description="Prepilin type IV endopeptidase peptidase" evidence="3">
    <location>
        <begin position="15"/>
        <end position="125"/>
    </location>
</feature>
<evidence type="ECO:0000256" key="1">
    <source>
        <dbReference type="ARBA" id="ARBA00005801"/>
    </source>
</evidence>
<dbReference type="KEGG" id="msf:IT882_06040"/>
<protein>
    <submittedName>
        <fullName evidence="4">Prepilin peptidase</fullName>
    </submittedName>
</protein>
<evidence type="ECO:0000313" key="5">
    <source>
        <dbReference type="Proteomes" id="UP000594480"/>
    </source>
</evidence>
<dbReference type="InterPro" id="IPR000045">
    <property type="entry name" value="Prepilin_IV_endopep_pep"/>
</dbReference>
<keyword evidence="5" id="KW-1185">Reference proteome</keyword>
<dbReference type="PANTHER" id="PTHR30487:SF0">
    <property type="entry name" value="PREPILIN LEADER PEPTIDASE_N-METHYLTRANSFERASE-RELATED"/>
    <property type="match status" value="1"/>
</dbReference>
<dbReference type="EMBL" id="CP064760">
    <property type="protein sequence ID" value="QPE05568.1"/>
    <property type="molecule type" value="Genomic_DNA"/>
</dbReference>
<keyword evidence="2" id="KW-0812">Transmembrane</keyword>
<dbReference type="Proteomes" id="UP000594480">
    <property type="component" value="Chromosome"/>
</dbReference>
<evidence type="ECO:0000259" key="3">
    <source>
        <dbReference type="Pfam" id="PF01478"/>
    </source>
</evidence>
<reference evidence="4 5" key="1">
    <citation type="submission" date="2020-11" db="EMBL/GenBank/DDBJ databases">
        <title>Amino acid is mineralized and recycled by bacteria in oceanic microbiome.</title>
        <authorList>
            <person name="Zheng L.Y."/>
        </authorList>
    </citation>
    <scope>NUCLEOTIDE SEQUENCE [LARGE SCALE GENOMIC DNA]</scope>
    <source>
        <strain evidence="4 5">A32-1</strain>
    </source>
</reference>
<keyword evidence="2" id="KW-1133">Transmembrane helix</keyword>
<dbReference type="Gene3D" id="1.20.120.1220">
    <property type="match status" value="1"/>
</dbReference>
<dbReference type="Pfam" id="PF01478">
    <property type="entry name" value="Peptidase_A24"/>
    <property type="match status" value="1"/>
</dbReference>
<evidence type="ECO:0000256" key="2">
    <source>
        <dbReference type="SAM" id="Phobius"/>
    </source>
</evidence>
<evidence type="ECO:0000313" key="4">
    <source>
        <dbReference type="EMBL" id="QPE05568.1"/>
    </source>
</evidence>